<reference evidence="2 3" key="1">
    <citation type="submission" date="2018-06" db="EMBL/GenBank/DDBJ databases">
        <authorList>
            <consortium name="Pathogen Informatics"/>
            <person name="Doyle S."/>
        </authorList>
    </citation>
    <scope>NUCLEOTIDE SEQUENCE [LARGE SCALE GENOMIC DNA]</scope>
    <source>
        <strain evidence="2 3">NCTC13149</strain>
    </source>
</reference>
<sequence length="142" mass="16100">MEKLGIVKSIVDGYMYVEVSRESPCGVSCASCHAACAESKTEIVKVNNLIDAKEGDVVEVHINSRNVLGYFLLVYGLPLLFLFIGTCISYYFLSKTNLKNYDVYSFLIGLVFMLTAYKFISLYDKKHMSVRDNYVSARKYRA</sequence>
<proteinExistence type="predicted"/>
<feature type="transmembrane region" description="Helical" evidence="1">
    <location>
        <begin position="70"/>
        <end position="92"/>
    </location>
</feature>
<organism evidence="2 3">
    <name type="scientific">Peptoniphilus lacrimalis</name>
    <dbReference type="NCBI Taxonomy" id="33031"/>
    <lineage>
        <taxon>Bacteria</taxon>
        <taxon>Bacillati</taxon>
        <taxon>Bacillota</taxon>
        <taxon>Tissierellia</taxon>
        <taxon>Tissierellales</taxon>
        <taxon>Peptoniphilaceae</taxon>
        <taxon>Peptoniphilus</taxon>
    </lineage>
</organism>
<evidence type="ECO:0000256" key="1">
    <source>
        <dbReference type="SAM" id="Phobius"/>
    </source>
</evidence>
<dbReference type="PANTHER" id="PTHR35867">
    <property type="entry name" value="PROTEIN RSEC"/>
    <property type="match status" value="1"/>
</dbReference>
<keyword evidence="1" id="KW-0812">Transmembrane</keyword>
<keyword evidence="1" id="KW-0472">Membrane</keyword>
<accession>A0A379C4A9</accession>
<keyword evidence="1" id="KW-1133">Transmembrane helix</keyword>
<name>A0A379C4A9_9FIRM</name>
<dbReference type="OrthoDB" id="1734233at2"/>
<dbReference type="EMBL" id="UGSZ01000001">
    <property type="protein sequence ID" value="SUB57172.1"/>
    <property type="molecule type" value="Genomic_DNA"/>
</dbReference>
<dbReference type="PANTHER" id="PTHR35867:SF1">
    <property type="entry name" value="PROTEIN RSEC"/>
    <property type="match status" value="1"/>
</dbReference>
<dbReference type="RefSeq" id="WP_004824072.1">
    <property type="nucleotide sequence ID" value="NZ_CAMUOS010000002.1"/>
</dbReference>
<dbReference type="Proteomes" id="UP000255517">
    <property type="component" value="Unassembled WGS sequence"/>
</dbReference>
<evidence type="ECO:0000313" key="2">
    <source>
        <dbReference type="EMBL" id="SUB57172.1"/>
    </source>
</evidence>
<dbReference type="AlphaFoldDB" id="A0A379C4A9"/>
<dbReference type="InterPro" id="IPR026268">
    <property type="entry name" value="RseC"/>
</dbReference>
<feature type="transmembrane region" description="Helical" evidence="1">
    <location>
        <begin position="104"/>
        <end position="123"/>
    </location>
</feature>
<gene>
    <name evidence="2" type="ORF">NCTC13149_00988</name>
</gene>
<dbReference type="Pfam" id="PF04246">
    <property type="entry name" value="RseC_MucC"/>
    <property type="match status" value="1"/>
</dbReference>
<evidence type="ECO:0000313" key="3">
    <source>
        <dbReference type="Proteomes" id="UP000255517"/>
    </source>
</evidence>
<dbReference type="InterPro" id="IPR007359">
    <property type="entry name" value="SigmaE_reg_RseC_MucC"/>
</dbReference>
<dbReference type="STRING" id="1122949.GCA_000378725_00730"/>
<dbReference type="PIRSF" id="PIRSF004923">
    <property type="entry name" value="RseC"/>
    <property type="match status" value="1"/>
</dbReference>
<protein>
    <submittedName>
        <fullName evidence="2">Positive regulator of sigma E activity</fullName>
    </submittedName>
</protein>